<dbReference type="EMBL" id="PRDG01000003">
    <property type="protein sequence ID" value="MBP2623496.1"/>
    <property type="molecule type" value="Genomic_DNA"/>
</dbReference>
<dbReference type="Gene3D" id="3.40.50.1820">
    <property type="entry name" value="alpha/beta hydrolase"/>
    <property type="match status" value="1"/>
</dbReference>
<reference evidence="1 2" key="1">
    <citation type="submission" date="2018-02" db="EMBL/GenBank/DDBJ databases">
        <title>Draft genome sequence of Streptococcus oricebi CCUG 70868T type strain.</title>
        <authorList>
            <person name="Mendez V."/>
            <person name="Salva-Serra F."/>
            <person name="Jaen-Luchoro D."/>
            <person name="Gonzales-Siles L."/>
            <person name="Karlsson R."/>
            <person name="Engstrom-Jakobsson H."/>
            <person name="Busquets A."/>
            <person name="Gomila M."/>
            <person name="Pineiro-Iglesias B."/>
            <person name="Bennasar-Figueras A."/>
            <person name="Seeger M."/>
            <person name="Moore E."/>
        </authorList>
    </citation>
    <scope>NUCLEOTIDE SEQUENCE [LARGE SCALE GENOMIC DNA]</scope>
    <source>
        <strain evidence="1 2">CCUG 70868</strain>
    </source>
</reference>
<gene>
    <name evidence="1" type="ORF">C4K46_06020</name>
</gene>
<sequence length="430" mass="46746">MAISEISTLDAANLTYEFENVRVKQSNEFQTKDDLVKLVKDRKPIPSNLQYLDDFHEPNTGTSGTAFLDKKTGEVIIAYTGTNPNADLWHDIMADGYSIAMGGGYHYGPAYAFYEKVQKKYGNNITLTGHSLGGNIAQRVALEYNVQNTVVYNAAPLNVPAGAAIRPLSTVVNALTDILISDKLVSTNNDTLKKTATFTGQVTRIRTEGDPLNNISRPVGGLYIGSDYVLKNSGGHGIDPEITGNGDLKEQVKTILEVTEPKKVSQLEKKNTESLQKIQRANLTVSKLVDKFSADGSLSSNEMFYLDSLQATALAASLTETVQNGADEIATTAQKAVEEAEKAYNKSKEIPWFVTELSSDEVQATYAEAGVTYNSIVTKTKEHFDKKTSNMASIVSTFTNLEGQIKAGIEQAVAADARLAEDINQWTSST</sequence>
<dbReference type="Pfam" id="PF26363">
    <property type="entry name" value="Phospholipase-like"/>
    <property type="match status" value="1"/>
</dbReference>
<proteinExistence type="predicted"/>
<dbReference type="SUPFAM" id="SSF53474">
    <property type="entry name" value="alpha/beta-Hydrolases"/>
    <property type="match status" value="1"/>
</dbReference>
<evidence type="ECO:0000313" key="2">
    <source>
        <dbReference type="Proteomes" id="UP001519296"/>
    </source>
</evidence>
<dbReference type="InterPro" id="IPR029058">
    <property type="entry name" value="AB_hydrolase_fold"/>
</dbReference>
<evidence type="ECO:0008006" key="3">
    <source>
        <dbReference type="Google" id="ProtNLM"/>
    </source>
</evidence>
<comment type="caution">
    <text evidence="1">The sequence shown here is derived from an EMBL/GenBank/DDBJ whole genome shotgun (WGS) entry which is preliminary data.</text>
</comment>
<dbReference type="Proteomes" id="UP001519296">
    <property type="component" value="Unassembled WGS sequence"/>
</dbReference>
<organism evidence="1 2">
    <name type="scientific">Streptococcus oricebi</name>
    <dbReference type="NCBI Taxonomy" id="1547447"/>
    <lineage>
        <taxon>Bacteria</taxon>
        <taxon>Bacillati</taxon>
        <taxon>Bacillota</taxon>
        <taxon>Bacilli</taxon>
        <taxon>Lactobacillales</taxon>
        <taxon>Streptococcaceae</taxon>
        <taxon>Streptococcus</taxon>
    </lineage>
</organism>
<name>A0ABS5B475_9STRE</name>
<protein>
    <recommendedName>
        <fullName evidence="3">DUF2974 domain-containing protein</fullName>
    </recommendedName>
</protein>
<dbReference type="RefSeq" id="WP_209627993.1">
    <property type="nucleotide sequence ID" value="NZ_PRDG01000003.1"/>
</dbReference>
<accession>A0ABS5B475</accession>
<keyword evidence="2" id="KW-1185">Reference proteome</keyword>
<evidence type="ECO:0000313" key="1">
    <source>
        <dbReference type="EMBL" id="MBP2623496.1"/>
    </source>
</evidence>